<evidence type="ECO:0000256" key="1">
    <source>
        <dbReference type="SAM" id="MobiDB-lite"/>
    </source>
</evidence>
<dbReference type="STRING" id="33960.TY91_09950"/>
<feature type="compositionally biased region" description="Polar residues" evidence="1">
    <location>
        <begin position="131"/>
        <end position="145"/>
    </location>
</feature>
<accession>A0A0R2B7N0</accession>
<sequence>MDAFAALLVSAKLKNTKSWRNLLLPLTIRYDQLHVLLQLTFGWQNDYFYTFHASAENSKQYMPASYEAMGVTEQLEPSEYAEQNYLYPDLSAGPVDYEYAFNGGYSIVLTLKQTVTFAELKGRNLPFCTSGRGSNPPNELTIEQSDNGDESEVFHRNRLNRAFMLWTRAGDQMILADGDDLEDIDLNDEEN</sequence>
<reference evidence="3 4" key="1">
    <citation type="journal article" date="2015" name="Genome Announc.">
        <title>Expanding the biotechnology potential of lactobacilli through comparative genomics of 213 strains and associated genera.</title>
        <authorList>
            <person name="Sun Z."/>
            <person name="Harris H.M."/>
            <person name="McCann A."/>
            <person name="Guo C."/>
            <person name="Argimon S."/>
            <person name="Zhang W."/>
            <person name="Yang X."/>
            <person name="Jeffery I.B."/>
            <person name="Cooney J.C."/>
            <person name="Kagawa T.F."/>
            <person name="Liu W."/>
            <person name="Song Y."/>
            <person name="Salvetti E."/>
            <person name="Wrobel A."/>
            <person name="Rasinkangas P."/>
            <person name="Parkhill J."/>
            <person name="Rea M.C."/>
            <person name="O'Sullivan O."/>
            <person name="Ritari J."/>
            <person name="Douillard F.P."/>
            <person name="Paul Ross R."/>
            <person name="Yang R."/>
            <person name="Briner A.E."/>
            <person name="Felis G.E."/>
            <person name="de Vos W.M."/>
            <person name="Barrangou R."/>
            <person name="Klaenhammer T.R."/>
            <person name="Caufield P.W."/>
            <person name="Cui Y."/>
            <person name="Zhang H."/>
            <person name="O'Toole P.W."/>
        </authorList>
    </citation>
    <scope>NUCLEOTIDE SEQUENCE [LARGE SCALE GENOMIC DNA]</scope>
    <source>
        <strain evidence="3 4">DSM 20515</strain>
    </source>
</reference>
<protein>
    <recommendedName>
        <fullName evidence="2">Plasmid pRiA4b Orf3-like domain-containing protein</fullName>
    </recommendedName>
</protein>
<proteinExistence type="predicted"/>
<feature type="domain" description="Plasmid pRiA4b Orf3-like" evidence="2">
    <location>
        <begin position="9"/>
        <end position="140"/>
    </location>
</feature>
<evidence type="ECO:0000313" key="4">
    <source>
        <dbReference type="Proteomes" id="UP000051845"/>
    </source>
</evidence>
<dbReference type="SUPFAM" id="SSF159941">
    <property type="entry name" value="MM3350-like"/>
    <property type="match status" value="1"/>
</dbReference>
<organism evidence="3 4">
    <name type="scientific">Secundilactobacillus collinoides DSM 20515 = JCM 1123</name>
    <dbReference type="NCBI Taxonomy" id="1423733"/>
    <lineage>
        <taxon>Bacteria</taxon>
        <taxon>Bacillati</taxon>
        <taxon>Bacillota</taxon>
        <taxon>Bacilli</taxon>
        <taxon>Lactobacillales</taxon>
        <taxon>Lactobacillaceae</taxon>
        <taxon>Secundilactobacillus</taxon>
    </lineage>
</organism>
<dbReference type="RefSeq" id="WP_054761794.1">
    <property type="nucleotide sequence ID" value="NZ_AYYR01000067.1"/>
</dbReference>
<dbReference type="PATRIC" id="fig|1423733.4.peg.2889"/>
<dbReference type="AlphaFoldDB" id="A0A0R2B7N0"/>
<name>A0A0R2B7N0_SECCO</name>
<dbReference type="EMBL" id="AYYR01000067">
    <property type="protein sequence ID" value="KRM74821.1"/>
    <property type="molecule type" value="Genomic_DNA"/>
</dbReference>
<dbReference type="Gene3D" id="3.10.290.30">
    <property type="entry name" value="MM3350-like"/>
    <property type="match status" value="1"/>
</dbReference>
<comment type="caution">
    <text evidence="3">The sequence shown here is derived from an EMBL/GenBank/DDBJ whole genome shotgun (WGS) entry which is preliminary data.</text>
</comment>
<evidence type="ECO:0000259" key="2">
    <source>
        <dbReference type="Pfam" id="PF07929"/>
    </source>
</evidence>
<dbReference type="InterPro" id="IPR024047">
    <property type="entry name" value="MM3350-like_sf"/>
</dbReference>
<feature type="region of interest" description="Disordered" evidence="1">
    <location>
        <begin position="128"/>
        <end position="151"/>
    </location>
</feature>
<dbReference type="Pfam" id="PF07929">
    <property type="entry name" value="PRiA4_ORF3"/>
    <property type="match status" value="1"/>
</dbReference>
<evidence type="ECO:0000313" key="3">
    <source>
        <dbReference type="EMBL" id="KRM74821.1"/>
    </source>
</evidence>
<gene>
    <name evidence="3" type="ORF">FC82_GL002764</name>
</gene>
<dbReference type="InterPro" id="IPR012912">
    <property type="entry name" value="Plasmid_pRiA4b_Orf3-like"/>
</dbReference>
<dbReference type="Proteomes" id="UP000051845">
    <property type="component" value="Unassembled WGS sequence"/>
</dbReference>